<reference evidence="4 5" key="1">
    <citation type="submission" date="2018-09" db="EMBL/GenBank/DDBJ databases">
        <authorList>
            <person name="Zhu H."/>
        </authorList>
    </citation>
    <scope>NUCLEOTIDE SEQUENCE [LARGE SCALE GENOMIC DNA]</scope>
    <source>
        <strain evidence="4 5">K2R10-39</strain>
    </source>
</reference>
<dbReference type="Proteomes" id="UP000285190">
    <property type="component" value="Unassembled WGS sequence"/>
</dbReference>
<comment type="similarity">
    <text evidence="1">Belongs to the GST superfamily. Zeta family.</text>
</comment>
<dbReference type="EC" id="5.2.1.2" evidence="4"/>
<dbReference type="GO" id="GO:0005737">
    <property type="term" value="C:cytoplasm"/>
    <property type="evidence" value="ECO:0007669"/>
    <property type="project" value="InterPro"/>
</dbReference>
<evidence type="ECO:0000313" key="4">
    <source>
        <dbReference type="EMBL" id="RJG07640.1"/>
    </source>
</evidence>
<dbReference type="GO" id="GO:0006559">
    <property type="term" value="P:L-phenylalanine catabolic process"/>
    <property type="evidence" value="ECO:0007669"/>
    <property type="project" value="TreeGrafter"/>
</dbReference>
<dbReference type="SFLD" id="SFLDS00019">
    <property type="entry name" value="Glutathione_Transferase_(cytos"/>
    <property type="match status" value="1"/>
</dbReference>
<evidence type="ECO:0000313" key="5">
    <source>
        <dbReference type="Proteomes" id="UP000285190"/>
    </source>
</evidence>
<dbReference type="Pfam" id="PF13417">
    <property type="entry name" value="GST_N_3"/>
    <property type="match status" value="1"/>
</dbReference>
<dbReference type="InterPro" id="IPR036282">
    <property type="entry name" value="Glutathione-S-Trfase_C_sf"/>
</dbReference>
<dbReference type="Gene3D" id="3.40.30.10">
    <property type="entry name" value="Glutaredoxin"/>
    <property type="match status" value="1"/>
</dbReference>
<dbReference type="PANTHER" id="PTHR42673">
    <property type="entry name" value="MALEYLACETOACETATE ISOMERASE"/>
    <property type="match status" value="1"/>
</dbReference>
<dbReference type="SUPFAM" id="SSF52833">
    <property type="entry name" value="Thioredoxin-like"/>
    <property type="match status" value="1"/>
</dbReference>
<keyword evidence="5" id="KW-1185">Reference proteome</keyword>
<gene>
    <name evidence="4" type="primary">maiA</name>
    <name evidence="4" type="ORF">D3870_18010</name>
</gene>
<dbReference type="FunFam" id="1.20.1050.10:FF:000017">
    <property type="entry name" value="Maleylacetoacetate isomerase"/>
    <property type="match status" value="1"/>
</dbReference>
<evidence type="ECO:0000259" key="2">
    <source>
        <dbReference type="PROSITE" id="PS50404"/>
    </source>
</evidence>
<dbReference type="NCBIfam" id="TIGR01262">
    <property type="entry name" value="maiA"/>
    <property type="match status" value="1"/>
</dbReference>
<sequence>MKLYTFHRSSASFRVRIALNLKGLPYESLPVHLSRNGGEQNLPAFKSVNPQGLVPVLIDDEGHSMNQSLAILEYLEETCPQAALLPSNPVDRARVRSLALMIACEIHPLNNLRVLHYVTGELGVTEEQKNTWYKHWVELGLTQLEQRLSQEPQTGRFCHGDTPTFADCCLVPQIFNAKRFECDLSNVPTVMRIFDHCMEHEAFIAARPERQIDAS</sequence>
<dbReference type="PROSITE" id="PS50404">
    <property type="entry name" value="GST_NTER"/>
    <property type="match status" value="1"/>
</dbReference>
<dbReference type="AlphaFoldDB" id="A0A418X5D7"/>
<keyword evidence="4" id="KW-0413">Isomerase</keyword>
<dbReference type="OrthoDB" id="509852at2"/>
<proteinExistence type="inferred from homology"/>
<dbReference type="CDD" id="cd03042">
    <property type="entry name" value="GST_N_Zeta"/>
    <property type="match status" value="1"/>
</dbReference>
<dbReference type="Gene3D" id="1.20.1050.10">
    <property type="match status" value="1"/>
</dbReference>
<evidence type="ECO:0000256" key="1">
    <source>
        <dbReference type="ARBA" id="ARBA00010007"/>
    </source>
</evidence>
<dbReference type="EMBL" id="QYUN01000002">
    <property type="protein sequence ID" value="RJG07640.1"/>
    <property type="molecule type" value="Genomic_DNA"/>
</dbReference>
<comment type="caution">
    <text evidence="4">The sequence shown here is derived from an EMBL/GenBank/DDBJ whole genome shotgun (WGS) entry which is preliminary data.</text>
</comment>
<dbReference type="CDD" id="cd03191">
    <property type="entry name" value="GST_C_Zeta"/>
    <property type="match status" value="1"/>
</dbReference>
<dbReference type="GO" id="GO:0004364">
    <property type="term" value="F:glutathione transferase activity"/>
    <property type="evidence" value="ECO:0007669"/>
    <property type="project" value="TreeGrafter"/>
</dbReference>
<organism evidence="4 5">
    <name type="scientific">Noviherbaspirillum cavernae</name>
    <dbReference type="NCBI Taxonomy" id="2320862"/>
    <lineage>
        <taxon>Bacteria</taxon>
        <taxon>Pseudomonadati</taxon>
        <taxon>Pseudomonadota</taxon>
        <taxon>Betaproteobacteria</taxon>
        <taxon>Burkholderiales</taxon>
        <taxon>Oxalobacteraceae</taxon>
        <taxon>Noviherbaspirillum</taxon>
    </lineage>
</organism>
<dbReference type="SUPFAM" id="SSF47616">
    <property type="entry name" value="GST C-terminal domain-like"/>
    <property type="match status" value="1"/>
</dbReference>
<accession>A0A418X5D7</accession>
<dbReference type="GO" id="GO:0006749">
    <property type="term" value="P:glutathione metabolic process"/>
    <property type="evidence" value="ECO:0007669"/>
    <property type="project" value="TreeGrafter"/>
</dbReference>
<dbReference type="InterPro" id="IPR004045">
    <property type="entry name" value="Glutathione_S-Trfase_N"/>
</dbReference>
<dbReference type="RefSeq" id="WP_119741303.1">
    <property type="nucleotide sequence ID" value="NZ_QYUN01000002.1"/>
</dbReference>
<dbReference type="InterPro" id="IPR005955">
    <property type="entry name" value="GST_Zeta"/>
</dbReference>
<dbReference type="PANTHER" id="PTHR42673:SF21">
    <property type="entry name" value="GLUTATHIONE S-TRANSFERASE YFCF"/>
    <property type="match status" value="1"/>
</dbReference>
<protein>
    <submittedName>
        <fullName evidence="4">Maleylacetoacetate isomerase</fullName>
        <ecNumber evidence="4">5.2.1.2</ecNumber>
    </submittedName>
</protein>
<dbReference type="SFLD" id="SFLDG00358">
    <property type="entry name" value="Main_(cytGST)"/>
    <property type="match status" value="1"/>
</dbReference>
<dbReference type="GO" id="GO:0016034">
    <property type="term" value="F:maleylacetoacetate isomerase activity"/>
    <property type="evidence" value="ECO:0007669"/>
    <property type="project" value="UniProtKB-EC"/>
</dbReference>
<evidence type="ECO:0000259" key="3">
    <source>
        <dbReference type="PROSITE" id="PS50405"/>
    </source>
</evidence>
<feature type="domain" description="GST C-terminal" evidence="3">
    <location>
        <begin position="88"/>
        <end position="215"/>
    </location>
</feature>
<dbReference type="InterPro" id="IPR010987">
    <property type="entry name" value="Glutathione-S-Trfase_C-like"/>
</dbReference>
<dbReference type="PROSITE" id="PS50405">
    <property type="entry name" value="GST_CTER"/>
    <property type="match status" value="1"/>
</dbReference>
<dbReference type="InterPro" id="IPR040079">
    <property type="entry name" value="Glutathione_S-Trfase"/>
</dbReference>
<name>A0A418X5D7_9BURK</name>
<dbReference type="InterPro" id="IPR036249">
    <property type="entry name" value="Thioredoxin-like_sf"/>
</dbReference>
<dbReference type="InterPro" id="IPR034330">
    <property type="entry name" value="GST_Zeta_C"/>
</dbReference>
<dbReference type="InterPro" id="IPR034333">
    <property type="entry name" value="GST_Zeta_N"/>
</dbReference>
<feature type="domain" description="GST N-terminal" evidence="2">
    <location>
        <begin position="1"/>
        <end position="83"/>
    </location>
</feature>